<dbReference type="InterPro" id="IPR004101">
    <property type="entry name" value="Mur_ligase_C"/>
</dbReference>
<dbReference type="Proteomes" id="UP000008641">
    <property type="component" value="Chromosome"/>
</dbReference>
<dbReference type="PIRSF" id="PIRSF001563">
    <property type="entry name" value="Folylpolyglu_synth"/>
    <property type="match status" value="1"/>
</dbReference>
<dbReference type="PANTHER" id="PTHR11136:SF0">
    <property type="entry name" value="DIHYDROFOLATE SYNTHETASE-RELATED"/>
    <property type="match status" value="1"/>
</dbReference>
<evidence type="ECO:0000256" key="21">
    <source>
        <dbReference type="ARBA" id="ARBA00049161"/>
    </source>
</evidence>
<evidence type="ECO:0000259" key="23">
    <source>
        <dbReference type="Pfam" id="PF02875"/>
    </source>
</evidence>
<dbReference type="GO" id="GO:0005524">
    <property type="term" value="F:ATP binding"/>
    <property type="evidence" value="ECO:0007669"/>
    <property type="project" value="UniProtKB-KW"/>
</dbReference>
<dbReference type="Gene3D" id="3.90.190.20">
    <property type="entry name" value="Mur ligase, C-terminal domain"/>
    <property type="match status" value="1"/>
</dbReference>
<evidence type="ECO:0000256" key="13">
    <source>
        <dbReference type="ARBA" id="ARBA00022842"/>
    </source>
</evidence>
<keyword evidence="10" id="KW-0479">Metal-binding</keyword>
<dbReference type="GO" id="GO:0004326">
    <property type="term" value="F:tetrahydrofolylpolyglutamate synthase activity"/>
    <property type="evidence" value="ECO:0007669"/>
    <property type="project" value="UniProtKB-EC"/>
</dbReference>
<dbReference type="InterPro" id="IPR001645">
    <property type="entry name" value="Folylpolyglutamate_synth"/>
</dbReference>
<accession>F0NXL9</accession>
<dbReference type="GO" id="GO:0008841">
    <property type="term" value="F:dihydrofolate synthase activity"/>
    <property type="evidence" value="ECO:0007669"/>
    <property type="project" value="UniProtKB-EC"/>
</dbReference>
<dbReference type="PROSITE" id="PS01012">
    <property type="entry name" value="FOLYLPOLYGLU_SYNT_2"/>
    <property type="match status" value="1"/>
</dbReference>
<dbReference type="KEGG" id="wvi:Weevi_1305"/>
<name>F0NXL9_WEEVC</name>
<dbReference type="EC" id="6.3.2.17" evidence="7"/>
<evidence type="ECO:0000256" key="17">
    <source>
        <dbReference type="ARBA" id="ARBA00032510"/>
    </source>
</evidence>
<evidence type="ECO:0000256" key="14">
    <source>
        <dbReference type="ARBA" id="ARBA00022909"/>
    </source>
</evidence>
<evidence type="ECO:0000256" key="5">
    <source>
        <dbReference type="ARBA" id="ARBA00008276"/>
    </source>
</evidence>
<evidence type="ECO:0000256" key="2">
    <source>
        <dbReference type="ARBA" id="ARBA00002714"/>
    </source>
</evidence>
<comment type="catalytic activity">
    <reaction evidence="21">
        <text>7,8-dihydropteroate + L-glutamate + ATP = 7,8-dihydrofolate + ADP + phosphate + H(+)</text>
        <dbReference type="Rhea" id="RHEA:23584"/>
        <dbReference type="ChEBI" id="CHEBI:15378"/>
        <dbReference type="ChEBI" id="CHEBI:17839"/>
        <dbReference type="ChEBI" id="CHEBI:29985"/>
        <dbReference type="ChEBI" id="CHEBI:30616"/>
        <dbReference type="ChEBI" id="CHEBI:43474"/>
        <dbReference type="ChEBI" id="CHEBI:57451"/>
        <dbReference type="ChEBI" id="CHEBI:456216"/>
        <dbReference type="EC" id="6.3.2.12"/>
    </reaction>
</comment>
<evidence type="ECO:0000256" key="9">
    <source>
        <dbReference type="ARBA" id="ARBA00022598"/>
    </source>
</evidence>
<dbReference type="RefSeq" id="WP_013598399.1">
    <property type="nucleotide sequence ID" value="NC_015144.1"/>
</dbReference>
<dbReference type="FunFam" id="3.40.1190.10:FF:000011">
    <property type="entry name" value="Folylpolyglutamate synthase/dihydrofolate synthase"/>
    <property type="match status" value="1"/>
</dbReference>
<reference evidence="25 26" key="1">
    <citation type="journal article" date="2011" name="Stand. Genomic Sci.">
        <title>Complete genome sequence of Weeksella virosa type strain (9751).</title>
        <authorList>
            <person name="Lang E."/>
            <person name="Teshima H."/>
            <person name="Lucas S."/>
            <person name="Lapidus A."/>
            <person name="Hammon N."/>
            <person name="Deshpande S."/>
            <person name="Nolan M."/>
            <person name="Cheng J.F."/>
            <person name="Pitluck S."/>
            <person name="Liolios K."/>
            <person name="Pagani I."/>
            <person name="Mikhailova N."/>
            <person name="Ivanova N."/>
            <person name="Mavromatis K."/>
            <person name="Pati A."/>
            <person name="Tapia R."/>
            <person name="Han C."/>
            <person name="Goodwin L."/>
            <person name="Chen A."/>
            <person name="Palaniappan K."/>
            <person name="Land M."/>
            <person name="Hauser L."/>
            <person name="Chang Y.J."/>
            <person name="Jeffries C.D."/>
            <person name="Brambilla E.M."/>
            <person name="Kopitz M."/>
            <person name="Rohde M."/>
            <person name="Goker M."/>
            <person name="Tindall B.J."/>
            <person name="Detter J.C."/>
            <person name="Woyke T."/>
            <person name="Bristow J."/>
            <person name="Eisen J.A."/>
            <person name="Markowitz V."/>
            <person name="Hugenholtz P."/>
            <person name="Klenk H.P."/>
            <person name="Kyrpides N.C."/>
        </authorList>
    </citation>
    <scope>NUCLEOTIDE SEQUENCE [LARGE SCALE GENOMIC DNA]</scope>
    <source>
        <strain evidence="26">ATCC 43766 / DSM 16922 / JCM 21250 / NBRC 16016 / NCTC 11634 / CL345/78</strain>
    </source>
</reference>
<comment type="catalytic activity">
    <reaction evidence="19">
        <text>10-formyltetrahydrofolyl-(gamma-L-Glu)(n) + L-glutamate + ATP = 10-formyltetrahydrofolyl-(gamma-L-Glu)(n+1) + ADP + phosphate + H(+)</text>
        <dbReference type="Rhea" id="RHEA:51904"/>
        <dbReference type="Rhea" id="RHEA-COMP:13088"/>
        <dbReference type="Rhea" id="RHEA-COMP:14300"/>
        <dbReference type="ChEBI" id="CHEBI:15378"/>
        <dbReference type="ChEBI" id="CHEBI:29985"/>
        <dbReference type="ChEBI" id="CHEBI:30616"/>
        <dbReference type="ChEBI" id="CHEBI:43474"/>
        <dbReference type="ChEBI" id="CHEBI:134413"/>
        <dbReference type="ChEBI" id="CHEBI:456216"/>
        <dbReference type="EC" id="6.3.2.17"/>
    </reaction>
</comment>
<dbReference type="SUPFAM" id="SSF53623">
    <property type="entry name" value="MurD-like peptide ligases, catalytic domain"/>
    <property type="match status" value="1"/>
</dbReference>
<evidence type="ECO:0000256" key="15">
    <source>
        <dbReference type="ARBA" id="ARBA00030048"/>
    </source>
</evidence>
<dbReference type="GO" id="GO:0046656">
    <property type="term" value="P:folic acid biosynthetic process"/>
    <property type="evidence" value="ECO:0007669"/>
    <property type="project" value="UniProtKB-KW"/>
</dbReference>
<evidence type="ECO:0000256" key="19">
    <source>
        <dbReference type="ARBA" id="ARBA00047808"/>
    </source>
</evidence>
<comment type="catalytic activity">
    <reaction evidence="18">
        <text>(6S)-5,6,7,8-tetrahydrofolyl-(gamma-L-Glu)(n) + L-glutamate + ATP = (6S)-5,6,7,8-tetrahydrofolyl-(gamma-L-Glu)(n+1) + ADP + phosphate + H(+)</text>
        <dbReference type="Rhea" id="RHEA:10580"/>
        <dbReference type="Rhea" id="RHEA-COMP:14738"/>
        <dbReference type="Rhea" id="RHEA-COMP:14740"/>
        <dbReference type="ChEBI" id="CHEBI:15378"/>
        <dbReference type="ChEBI" id="CHEBI:29985"/>
        <dbReference type="ChEBI" id="CHEBI:30616"/>
        <dbReference type="ChEBI" id="CHEBI:43474"/>
        <dbReference type="ChEBI" id="CHEBI:141005"/>
        <dbReference type="ChEBI" id="CHEBI:456216"/>
        <dbReference type="EC" id="6.3.2.17"/>
    </reaction>
</comment>
<evidence type="ECO:0000256" key="16">
    <source>
        <dbReference type="ARBA" id="ARBA00030592"/>
    </source>
</evidence>
<evidence type="ECO:0000313" key="25">
    <source>
        <dbReference type="EMBL" id="ADX68009.1"/>
    </source>
</evidence>
<dbReference type="EMBL" id="CP002455">
    <property type="protein sequence ID" value="ADX68009.1"/>
    <property type="molecule type" value="Genomic_DNA"/>
</dbReference>
<evidence type="ECO:0000256" key="11">
    <source>
        <dbReference type="ARBA" id="ARBA00022741"/>
    </source>
</evidence>
<dbReference type="HOGENOM" id="CLU_015869_1_1_10"/>
<dbReference type="SUPFAM" id="SSF53244">
    <property type="entry name" value="MurD-like peptide ligases, peptide-binding domain"/>
    <property type="match status" value="1"/>
</dbReference>
<keyword evidence="12 22" id="KW-0067">ATP-binding</keyword>
<protein>
    <recommendedName>
        <fullName evidence="8">Dihydrofolate synthase/folylpolyglutamate synthase</fullName>
        <ecNumber evidence="6">6.3.2.12</ecNumber>
        <ecNumber evidence="7">6.3.2.17</ecNumber>
    </recommendedName>
    <alternativeName>
        <fullName evidence="17">Folylpoly-gamma-glutamate synthetase-dihydrofolate synthetase</fullName>
    </alternativeName>
    <alternativeName>
        <fullName evidence="15">Folylpolyglutamate synthetase</fullName>
    </alternativeName>
    <alternativeName>
        <fullName evidence="16">Tetrahydrofolylpolyglutamate synthase</fullName>
    </alternativeName>
</protein>
<dbReference type="eggNOG" id="COG0285">
    <property type="taxonomic scope" value="Bacteria"/>
</dbReference>
<comment type="cofactor">
    <cofactor evidence="1">
        <name>Mg(2+)</name>
        <dbReference type="ChEBI" id="CHEBI:18420"/>
    </cofactor>
</comment>
<dbReference type="PROSITE" id="PS01011">
    <property type="entry name" value="FOLYLPOLYGLU_SYNT_1"/>
    <property type="match status" value="1"/>
</dbReference>
<dbReference type="Pfam" id="PF02875">
    <property type="entry name" value="Mur_ligase_C"/>
    <property type="match status" value="1"/>
</dbReference>
<dbReference type="InterPro" id="IPR036565">
    <property type="entry name" value="Mur-like_cat_sf"/>
</dbReference>
<sequence length="409" mass="45953">MKRTYTEAVEWLFANLPMFQRVGQSAYKKDLGNIRTLCLALNNPQENYKIIHVAGTNGKGSTCHMLASVLQESGYKVGLTTSPHLKDFRERIRVNGEICTEQFVVDFIEQNEELITSINASFFEIAIAMAFTYFAQENVHIAVIETGLGGRLDSTNIVQPILSVITNIGLDHTQFLGSTLAKIAAEKAGIIKPNTPVVIGEYEPETKPIFVEFAQRNNAEIIFAQEQKAHDFQSDLKGIYQQKNIQTVVTVFNQLKKLGISVSDSALERGLLHVRENTHLRGRWDVLQLKNPMIVADTAHNPHGLKEVTKQLQQTNYSSLHLVMGFVSDKDVKEILHFFPANVQYYFSQPDVPRKLHIEELKKIVPKNLSANYYQTIAEALQAAKEKANAKDLIYIGGSTFVVAEVIDY</sequence>
<feature type="domain" description="Mur ligase C-terminal" evidence="23">
    <location>
        <begin position="282"/>
        <end position="399"/>
    </location>
</feature>
<comment type="function">
    <text evidence="2">Functions in two distinct reactions of the de novo folate biosynthetic pathway. Catalyzes the addition of a glutamate residue to dihydropteroate (7,8-dihydropteroate or H2Pte) to form dihydrofolate (7,8-dihydrofolate monoglutamate or H2Pte-Glu). Also catalyzes successive additions of L-glutamate to tetrahydrofolate or 10-formyltetrahydrofolate or 5,10-methylenetetrahydrofolate, leading to folylpolyglutamate derivatives.</text>
</comment>
<evidence type="ECO:0000259" key="24">
    <source>
        <dbReference type="Pfam" id="PF08245"/>
    </source>
</evidence>
<evidence type="ECO:0000256" key="22">
    <source>
        <dbReference type="PIRNR" id="PIRNR001563"/>
    </source>
</evidence>
<evidence type="ECO:0000256" key="1">
    <source>
        <dbReference type="ARBA" id="ARBA00001946"/>
    </source>
</evidence>
<keyword evidence="26" id="KW-1185">Reference proteome</keyword>
<keyword evidence="14" id="KW-0289">Folate biosynthesis</keyword>
<dbReference type="EC" id="6.3.2.12" evidence="6"/>
<comment type="similarity">
    <text evidence="5 22">Belongs to the folylpolyglutamate synthase family.</text>
</comment>
<feature type="domain" description="Mur ligase central" evidence="24">
    <location>
        <begin position="53"/>
        <end position="248"/>
    </location>
</feature>
<comment type="pathway">
    <text evidence="4">Cofactor biosynthesis; tetrahydrofolylpolyglutamate biosynthesis.</text>
</comment>
<evidence type="ECO:0000256" key="20">
    <source>
        <dbReference type="ARBA" id="ARBA00049035"/>
    </source>
</evidence>
<dbReference type="GO" id="GO:0046872">
    <property type="term" value="F:metal ion binding"/>
    <property type="evidence" value="ECO:0007669"/>
    <property type="project" value="UniProtKB-KW"/>
</dbReference>
<dbReference type="InterPro" id="IPR036615">
    <property type="entry name" value="Mur_ligase_C_dom_sf"/>
</dbReference>
<dbReference type="Gene3D" id="3.40.1190.10">
    <property type="entry name" value="Mur-like, catalytic domain"/>
    <property type="match status" value="1"/>
</dbReference>
<keyword evidence="11 22" id="KW-0547">Nucleotide-binding</keyword>
<evidence type="ECO:0000256" key="4">
    <source>
        <dbReference type="ARBA" id="ARBA00005150"/>
    </source>
</evidence>
<keyword evidence="13" id="KW-0460">Magnesium</keyword>
<dbReference type="NCBIfam" id="TIGR01499">
    <property type="entry name" value="folC"/>
    <property type="match status" value="1"/>
</dbReference>
<keyword evidence="9 22" id="KW-0436">Ligase</keyword>
<proteinExistence type="inferred from homology"/>
<dbReference type="InterPro" id="IPR013221">
    <property type="entry name" value="Mur_ligase_cen"/>
</dbReference>
<evidence type="ECO:0000256" key="18">
    <source>
        <dbReference type="ARBA" id="ARBA00047493"/>
    </source>
</evidence>
<organism evidence="25 26">
    <name type="scientific">Weeksella virosa (strain ATCC 43766 / DSM 16922 / JCM 21250 / CCUG 30538 / CDC 9751 / IAM 14551 / NBRC 16016 / NCTC 11634 / CL345/78)</name>
    <dbReference type="NCBI Taxonomy" id="865938"/>
    <lineage>
        <taxon>Bacteria</taxon>
        <taxon>Pseudomonadati</taxon>
        <taxon>Bacteroidota</taxon>
        <taxon>Flavobacteriia</taxon>
        <taxon>Flavobacteriales</taxon>
        <taxon>Weeksellaceae</taxon>
        <taxon>Weeksella</taxon>
    </lineage>
</organism>
<dbReference type="STRING" id="865938.Weevi_1305"/>
<dbReference type="PANTHER" id="PTHR11136">
    <property type="entry name" value="FOLYLPOLYGLUTAMATE SYNTHASE-RELATED"/>
    <property type="match status" value="1"/>
</dbReference>
<dbReference type="AlphaFoldDB" id="F0NXL9"/>
<dbReference type="Pfam" id="PF08245">
    <property type="entry name" value="Mur_ligase_M"/>
    <property type="match status" value="1"/>
</dbReference>
<comment type="catalytic activity">
    <reaction evidence="20">
        <text>(6R)-5,10-methylenetetrahydrofolyl-(gamma-L-Glu)(n) + L-glutamate + ATP = (6R)-5,10-methylenetetrahydrofolyl-(gamma-L-Glu)(n+1) + ADP + phosphate + H(+)</text>
        <dbReference type="Rhea" id="RHEA:51912"/>
        <dbReference type="Rhea" id="RHEA-COMP:13257"/>
        <dbReference type="Rhea" id="RHEA-COMP:13258"/>
        <dbReference type="ChEBI" id="CHEBI:15378"/>
        <dbReference type="ChEBI" id="CHEBI:29985"/>
        <dbReference type="ChEBI" id="CHEBI:30616"/>
        <dbReference type="ChEBI" id="CHEBI:43474"/>
        <dbReference type="ChEBI" id="CHEBI:136572"/>
        <dbReference type="ChEBI" id="CHEBI:456216"/>
        <dbReference type="EC" id="6.3.2.17"/>
    </reaction>
</comment>
<evidence type="ECO:0000256" key="10">
    <source>
        <dbReference type="ARBA" id="ARBA00022723"/>
    </source>
</evidence>
<gene>
    <name evidence="25" type="ordered locus">Weevi_1305</name>
</gene>
<evidence type="ECO:0000256" key="6">
    <source>
        <dbReference type="ARBA" id="ARBA00013023"/>
    </source>
</evidence>
<comment type="pathway">
    <text evidence="3">Cofactor biosynthesis; tetrahydrofolate biosynthesis; 7,8-dihydrofolate from 2-amino-4-hydroxy-6-hydroxymethyl-7,8-dihydropteridine diphosphate and 4-aminobenzoate: step 2/2.</text>
</comment>
<evidence type="ECO:0000256" key="7">
    <source>
        <dbReference type="ARBA" id="ARBA00013025"/>
    </source>
</evidence>
<dbReference type="GO" id="GO:0005737">
    <property type="term" value="C:cytoplasm"/>
    <property type="evidence" value="ECO:0007669"/>
    <property type="project" value="TreeGrafter"/>
</dbReference>
<dbReference type="InterPro" id="IPR018109">
    <property type="entry name" value="Folylpolyglutamate_synth_CS"/>
</dbReference>
<evidence type="ECO:0000256" key="3">
    <source>
        <dbReference type="ARBA" id="ARBA00004799"/>
    </source>
</evidence>
<evidence type="ECO:0000313" key="26">
    <source>
        <dbReference type="Proteomes" id="UP000008641"/>
    </source>
</evidence>
<evidence type="ECO:0000256" key="12">
    <source>
        <dbReference type="ARBA" id="ARBA00022840"/>
    </source>
</evidence>
<reference evidence="26" key="2">
    <citation type="journal article" date="2011" name="Stand. Genomic Sci.">
        <title>Complete genome sequence of Weeksella virosa type strain (9751T).</title>
        <authorList>
            <person name="Lang E."/>
            <person name="Teshima H."/>
            <person name="Lucas S."/>
            <person name="Lapidus A."/>
            <person name="Hammon N."/>
            <person name="Deshpande S."/>
            <person name="Nolan M."/>
            <person name="Cheng J."/>
            <person name="Pitluck S."/>
            <person name="Liolios K."/>
            <person name="Pagani I."/>
            <person name="Mikhailova N."/>
            <person name="Ivanova N."/>
            <person name="Mavromatis K."/>
            <person name="Pati A."/>
            <person name="Tapia R."/>
            <person name="Han C."/>
            <person name="Goodwin L."/>
            <person name="Chen A."/>
            <person name="Palaniappan K."/>
            <person name="Land M."/>
            <person name="Hauser L."/>
            <person name="Chang Y."/>
            <person name="Jeffries C."/>
            <person name="Brambilla E."/>
            <person name="Kopitz M."/>
            <person name="Rohde M."/>
            <person name="Goker M."/>
            <person name="Tindall B."/>
            <person name="Detter J."/>
            <person name="Woyke T."/>
            <person name="Bristow J."/>
            <person name="Eisen J."/>
            <person name="Markowitz V."/>
            <person name="Hugenholtz P."/>
            <person name="Klenk H."/>
            <person name="Kyrpides N."/>
        </authorList>
    </citation>
    <scope>NUCLEOTIDE SEQUENCE [LARGE SCALE GENOMIC DNA]</scope>
    <source>
        <strain evidence="26">ATCC 43766 / DSM 16922 / JCM 21250 / NBRC 16016 / NCTC 11634 / CL345/78</strain>
    </source>
</reference>
<evidence type="ECO:0000256" key="8">
    <source>
        <dbReference type="ARBA" id="ARBA00019357"/>
    </source>
</evidence>